<organism evidence="5 6">
    <name type="scientific">Kaistella antarctica</name>
    <dbReference type="NCBI Taxonomy" id="266748"/>
    <lineage>
        <taxon>Bacteria</taxon>
        <taxon>Pseudomonadati</taxon>
        <taxon>Bacteroidota</taxon>
        <taxon>Flavobacteriia</taxon>
        <taxon>Flavobacteriales</taxon>
        <taxon>Weeksellaceae</taxon>
        <taxon>Chryseobacterium group</taxon>
        <taxon>Kaistella</taxon>
    </lineage>
</organism>
<dbReference type="RefSeq" id="WP_375600467.1">
    <property type="nucleotide sequence ID" value="NZ_FOIX01000001.1"/>
</dbReference>
<dbReference type="Pfam" id="PF00005">
    <property type="entry name" value="ABC_tran"/>
    <property type="match status" value="1"/>
</dbReference>
<feature type="domain" description="ABC transporter" evidence="4">
    <location>
        <begin position="14"/>
        <end position="240"/>
    </location>
</feature>
<dbReference type="InterPro" id="IPR051782">
    <property type="entry name" value="ABC_Transporter_VariousFunc"/>
</dbReference>
<evidence type="ECO:0000256" key="3">
    <source>
        <dbReference type="ARBA" id="ARBA00022840"/>
    </source>
</evidence>
<accession>A0A3S4VGV7</accession>
<dbReference type="CDD" id="cd03230">
    <property type="entry name" value="ABC_DR_subfamily_A"/>
    <property type="match status" value="1"/>
</dbReference>
<dbReference type="InterPro" id="IPR027417">
    <property type="entry name" value="P-loop_NTPase"/>
</dbReference>
<dbReference type="SMART" id="SM00382">
    <property type="entry name" value="AAA"/>
    <property type="match status" value="1"/>
</dbReference>
<evidence type="ECO:0000259" key="4">
    <source>
        <dbReference type="PROSITE" id="PS50893"/>
    </source>
</evidence>
<name>A0A3S4VGV7_9FLAO</name>
<dbReference type="Proteomes" id="UP000270036">
    <property type="component" value="Chromosome"/>
</dbReference>
<dbReference type="GO" id="GO:0016887">
    <property type="term" value="F:ATP hydrolysis activity"/>
    <property type="evidence" value="ECO:0007669"/>
    <property type="project" value="InterPro"/>
</dbReference>
<reference evidence="5 6" key="1">
    <citation type="submission" date="2018-12" db="EMBL/GenBank/DDBJ databases">
        <authorList>
            <consortium name="Pathogen Informatics"/>
        </authorList>
    </citation>
    <scope>NUCLEOTIDE SEQUENCE [LARGE SCALE GENOMIC DNA]</scope>
    <source>
        <strain evidence="5 6">NCTC13489</strain>
    </source>
</reference>
<dbReference type="EMBL" id="LR134441">
    <property type="protein sequence ID" value="VEI01388.1"/>
    <property type="molecule type" value="Genomic_DNA"/>
</dbReference>
<dbReference type="PANTHER" id="PTHR42939:SF1">
    <property type="entry name" value="ABC TRANSPORTER ATP-BINDING PROTEIN ALBC-RELATED"/>
    <property type="match status" value="1"/>
</dbReference>
<gene>
    <name evidence="5" type="primary">ybhF_4</name>
    <name evidence="5" type="ORF">NCTC13489_02718</name>
</gene>
<dbReference type="STRING" id="266748.HY04_08550"/>
<dbReference type="InterPro" id="IPR003593">
    <property type="entry name" value="AAA+_ATPase"/>
</dbReference>
<dbReference type="KEGG" id="cant:NCTC13489_02718"/>
<keyword evidence="3 5" id="KW-0067">ATP-binding</keyword>
<dbReference type="PANTHER" id="PTHR42939">
    <property type="entry name" value="ABC TRANSPORTER ATP-BINDING PROTEIN ALBC-RELATED"/>
    <property type="match status" value="1"/>
</dbReference>
<evidence type="ECO:0000256" key="2">
    <source>
        <dbReference type="ARBA" id="ARBA00022741"/>
    </source>
</evidence>
<keyword evidence="2" id="KW-0547">Nucleotide-binding</keyword>
<keyword evidence="1" id="KW-0813">Transport</keyword>
<dbReference type="AlphaFoldDB" id="A0A3S4VGV7"/>
<dbReference type="SUPFAM" id="SSF52540">
    <property type="entry name" value="P-loop containing nucleoside triphosphate hydrolases"/>
    <property type="match status" value="1"/>
</dbReference>
<dbReference type="PROSITE" id="PS50893">
    <property type="entry name" value="ABC_TRANSPORTER_2"/>
    <property type="match status" value="1"/>
</dbReference>
<dbReference type="Gene3D" id="3.40.50.300">
    <property type="entry name" value="P-loop containing nucleotide triphosphate hydrolases"/>
    <property type="match status" value="1"/>
</dbReference>
<evidence type="ECO:0000313" key="5">
    <source>
        <dbReference type="EMBL" id="VEI01388.1"/>
    </source>
</evidence>
<dbReference type="InterPro" id="IPR003439">
    <property type="entry name" value="ABC_transporter-like_ATP-bd"/>
</dbReference>
<sequence length="249" mass="27871">MKVDVDNEHLNDMIEIKNLTKKFQKFTALDEVNLSFENGHSIALIGPNGCGKTTMIKCILGLNVVEEGDILVDGKSVKDDYKYRENIGYMPQIGRYPENMTIEETIKMIKDTRKSTGDNLDTELLDAFELENIYGKKMRTLSGGTTQKVSAVLAFLFNPKVIILDEPTAGLDPLATEILKNKIIKEKNKGKLIIITSHLLSELDEIISEIVFMNEGKVLVHQSVEDLKKETNTTKISDGIISILKALKK</sequence>
<dbReference type="GO" id="GO:0005524">
    <property type="term" value="F:ATP binding"/>
    <property type="evidence" value="ECO:0007669"/>
    <property type="project" value="UniProtKB-KW"/>
</dbReference>
<evidence type="ECO:0000256" key="1">
    <source>
        <dbReference type="ARBA" id="ARBA00022448"/>
    </source>
</evidence>
<evidence type="ECO:0000313" key="6">
    <source>
        <dbReference type="Proteomes" id="UP000270036"/>
    </source>
</evidence>
<proteinExistence type="predicted"/>
<protein>
    <submittedName>
        <fullName evidence="5">Uncharacterized ABC transporter ATP-binding protein YbhF</fullName>
    </submittedName>
</protein>